<name>A0A7D7N623_9NEIS</name>
<dbReference type="Proteomes" id="UP000514752">
    <property type="component" value="Chromosome"/>
</dbReference>
<accession>A0A7D7N623</accession>
<feature type="chain" id="PRO_5028394592" description="DUF4189 domain-containing protein" evidence="1">
    <location>
        <begin position="23"/>
        <end position="213"/>
    </location>
</feature>
<reference evidence="2 3" key="1">
    <citation type="submission" date="2020-07" db="EMBL/GenBank/DDBJ databases">
        <title>Genomic diversity of species in the Neisseriaceae family.</title>
        <authorList>
            <person name="Vincent A.T."/>
            <person name="Bernet E."/>
            <person name="Veyrier F.J."/>
        </authorList>
    </citation>
    <scope>NUCLEOTIDE SEQUENCE [LARGE SCALE GENOMIC DNA]</scope>
    <source>
        <strain evidence="2 3">DSM 22244</strain>
    </source>
</reference>
<organism evidence="2 3">
    <name type="scientific">Neisseria shayeganii</name>
    <dbReference type="NCBI Taxonomy" id="607712"/>
    <lineage>
        <taxon>Bacteria</taxon>
        <taxon>Pseudomonadati</taxon>
        <taxon>Pseudomonadota</taxon>
        <taxon>Betaproteobacteria</taxon>
        <taxon>Neisseriales</taxon>
        <taxon>Neisseriaceae</taxon>
        <taxon>Neisseria</taxon>
    </lineage>
</organism>
<evidence type="ECO:0000313" key="2">
    <source>
        <dbReference type="EMBL" id="QMT39601.1"/>
    </source>
</evidence>
<evidence type="ECO:0008006" key="4">
    <source>
        <dbReference type="Google" id="ProtNLM"/>
    </source>
</evidence>
<gene>
    <name evidence="2" type="ORF">H3L94_06860</name>
</gene>
<dbReference type="KEGG" id="nsg:H3L94_06860"/>
<dbReference type="EMBL" id="CP059567">
    <property type="protein sequence ID" value="QMT39601.1"/>
    <property type="molecule type" value="Genomic_DNA"/>
</dbReference>
<dbReference type="RefSeq" id="WP_182121410.1">
    <property type="nucleotide sequence ID" value="NZ_CP059567.1"/>
</dbReference>
<feature type="signal peptide" evidence="1">
    <location>
        <begin position="1"/>
        <end position="22"/>
    </location>
</feature>
<proteinExistence type="predicted"/>
<dbReference type="AlphaFoldDB" id="A0A7D7N623"/>
<sequence>MYYRKKTLMLLLGSLLAWPAAAQHVPQAVRHNIHTCGSASCAGASGSGSQPRDTLFLNPPPYTRWHIQRGFGVVAIRHEEDDVGRHSFLEHAMGGSPQEAEQNVRKKCGRDKCHIIARTSNACVAVSHAIDIDRNNRYTERFYVAPLDAEARRMLAEGLGDTGARKNVGFHHHIRDAADAACTADPRNRSTGYRGLCYDTEVFCARDSISPGY</sequence>
<protein>
    <recommendedName>
        <fullName evidence="4">DUF4189 domain-containing protein</fullName>
    </recommendedName>
</protein>
<evidence type="ECO:0000313" key="3">
    <source>
        <dbReference type="Proteomes" id="UP000514752"/>
    </source>
</evidence>
<keyword evidence="1" id="KW-0732">Signal</keyword>
<evidence type="ECO:0000256" key="1">
    <source>
        <dbReference type="SAM" id="SignalP"/>
    </source>
</evidence>